<proteinExistence type="predicted"/>
<protein>
    <submittedName>
        <fullName evidence="1">Zinc finger protein</fullName>
    </submittedName>
</protein>
<keyword evidence="2" id="KW-1185">Reference proteome</keyword>
<name>A0ACC1XGD2_MELAZ</name>
<organism evidence="1 2">
    <name type="scientific">Melia azedarach</name>
    <name type="common">Chinaberry tree</name>
    <dbReference type="NCBI Taxonomy" id="155640"/>
    <lineage>
        <taxon>Eukaryota</taxon>
        <taxon>Viridiplantae</taxon>
        <taxon>Streptophyta</taxon>
        <taxon>Embryophyta</taxon>
        <taxon>Tracheophyta</taxon>
        <taxon>Spermatophyta</taxon>
        <taxon>Magnoliopsida</taxon>
        <taxon>eudicotyledons</taxon>
        <taxon>Gunneridae</taxon>
        <taxon>Pentapetalae</taxon>
        <taxon>rosids</taxon>
        <taxon>malvids</taxon>
        <taxon>Sapindales</taxon>
        <taxon>Meliaceae</taxon>
        <taxon>Melia</taxon>
    </lineage>
</organism>
<accession>A0ACC1XGD2</accession>
<dbReference type="Proteomes" id="UP001164539">
    <property type="component" value="Chromosome 9"/>
</dbReference>
<evidence type="ECO:0000313" key="1">
    <source>
        <dbReference type="EMBL" id="KAJ4709857.1"/>
    </source>
</evidence>
<comment type="caution">
    <text evidence="1">The sequence shown here is derived from an EMBL/GenBank/DDBJ whole genome shotgun (WGS) entry which is preliminary data.</text>
</comment>
<gene>
    <name evidence="1" type="ORF">OWV82_016116</name>
</gene>
<evidence type="ECO:0000313" key="2">
    <source>
        <dbReference type="Proteomes" id="UP001164539"/>
    </source>
</evidence>
<sequence length="512" mass="57490">MEKICEFCTAFRPVVYCKADAAHLCLSCDAKVHSANALSNRHLRTLLCETCRQNPADIGCLNHRMFMCYGCDQRLHGISSQHQKRAIHSYMGCPSAKDFVAMWGFELTELENNNLITDRFVSASGPPNPGVENLDISEQSSAQIGGFSVTSKASCATSVSRAESELGSSSQRSQILYERKQQQNSSFILQQILDLKKLNLTEGNNRFAMVHSKEQTETSSKHQPTKKLDETLGQDLQHSLDLATVLRQSENLLQEMKADPLPLPFSQLENIPSPSTVGMPFHGESFWQCKSPVQSSELWTQNMQDLGVCEDNVSNDDFDIPDVDLTFRNFEDLFGGDQNPIRAQLDDKYFLWPSEKHLSFDKPEKINARKIQGPSVGSSLYVASSTRMENDTKQIDILTRNRDSPRPLQPPYSTLSISSSRFSAESSGTDSFDGRMSPIIGGEASCHSPDLEFVHSEARENAMMRYKEKKKARRLENQIRYPSQKTRADARKRVKGRFVKAEDCDSDATDVT</sequence>
<dbReference type="EMBL" id="CM051402">
    <property type="protein sequence ID" value="KAJ4709857.1"/>
    <property type="molecule type" value="Genomic_DNA"/>
</dbReference>
<reference evidence="1 2" key="1">
    <citation type="journal article" date="2023" name="Science">
        <title>Complex scaffold remodeling in plant triterpene biosynthesis.</title>
        <authorList>
            <person name="De La Pena R."/>
            <person name="Hodgson H."/>
            <person name="Liu J.C."/>
            <person name="Stephenson M.J."/>
            <person name="Martin A.C."/>
            <person name="Owen C."/>
            <person name="Harkess A."/>
            <person name="Leebens-Mack J."/>
            <person name="Jimenez L.E."/>
            <person name="Osbourn A."/>
            <person name="Sattely E.S."/>
        </authorList>
    </citation>
    <scope>NUCLEOTIDE SEQUENCE [LARGE SCALE GENOMIC DNA]</scope>
    <source>
        <strain evidence="2">cv. JPN11</strain>
        <tissue evidence="1">Leaf</tissue>
    </source>
</reference>